<dbReference type="PROSITE" id="PS50893">
    <property type="entry name" value="ABC_TRANSPORTER_2"/>
    <property type="match status" value="1"/>
</dbReference>
<protein>
    <submittedName>
        <fullName evidence="5">Heme ABC transporter ATP-binding protein</fullName>
    </submittedName>
</protein>
<evidence type="ECO:0000313" key="5">
    <source>
        <dbReference type="EMBL" id="QQE73105.1"/>
    </source>
</evidence>
<dbReference type="GO" id="GO:0016887">
    <property type="term" value="F:ATP hydrolysis activity"/>
    <property type="evidence" value="ECO:0007669"/>
    <property type="project" value="InterPro"/>
</dbReference>
<dbReference type="RefSeq" id="WP_198826735.1">
    <property type="nucleotide sequence ID" value="NZ_CP066308.1"/>
</dbReference>
<dbReference type="Pfam" id="PF00005">
    <property type="entry name" value="ABC_tran"/>
    <property type="match status" value="1"/>
</dbReference>
<evidence type="ECO:0000259" key="4">
    <source>
        <dbReference type="PROSITE" id="PS50893"/>
    </source>
</evidence>
<dbReference type="GO" id="GO:0005524">
    <property type="term" value="F:ATP binding"/>
    <property type="evidence" value="ECO:0007669"/>
    <property type="project" value="UniProtKB-KW"/>
</dbReference>
<dbReference type="FunFam" id="3.40.50.300:FF:000134">
    <property type="entry name" value="Iron-enterobactin ABC transporter ATP-binding protein"/>
    <property type="match status" value="1"/>
</dbReference>
<evidence type="ECO:0000256" key="2">
    <source>
        <dbReference type="ARBA" id="ARBA00022741"/>
    </source>
</evidence>
<dbReference type="Proteomes" id="UP000677234">
    <property type="component" value="Chromosome"/>
</dbReference>
<dbReference type="Gene3D" id="3.40.50.300">
    <property type="entry name" value="P-loop containing nucleotide triphosphate hydrolases"/>
    <property type="match status" value="1"/>
</dbReference>
<feature type="domain" description="ABC transporter" evidence="4">
    <location>
        <begin position="3"/>
        <end position="235"/>
    </location>
</feature>
<evidence type="ECO:0000313" key="8">
    <source>
        <dbReference type="Proteomes" id="UP000677234"/>
    </source>
</evidence>
<dbReference type="SMART" id="SM00382">
    <property type="entry name" value="AAA"/>
    <property type="match status" value="1"/>
</dbReference>
<dbReference type="SUPFAM" id="SSF52540">
    <property type="entry name" value="P-loop containing nucleoside triphosphate hydrolases"/>
    <property type="match status" value="1"/>
</dbReference>
<evidence type="ECO:0000256" key="1">
    <source>
        <dbReference type="ARBA" id="ARBA00022448"/>
    </source>
</evidence>
<dbReference type="PROSITE" id="PS00211">
    <property type="entry name" value="ABC_TRANSPORTER_1"/>
    <property type="match status" value="1"/>
</dbReference>
<dbReference type="InterPro" id="IPR003593">
    <property type="entry name" value="AAA+_ATPase"/>
</dbReference>
<evidence type="ECO:0000313" key="6">
    <source>
        <dbReference type="EMBL" id="QUO40183.1"/>
    </source>
</evidence>
<reference evidence="6" key="2">
    <citation type="submission" date="2021-04" db="EMBL/GenBank/DDBJ databases">
        <title>Brevibacillus composti FJAT-54423, complete genome.</title>
        <authorList>
            <person name="Tang R."/>
        </authorList>
    </citation>
    <scope>NUCLEOTIDE SEQUENCE</scope>
    <source>
        <strain evidence="6">FJAT-54424</strain>
    </source>
</reference>
<dbReference type="InterPro" id="IPR003439">
    <property type="entry name" value="ABC_transporter-like_ATP-bd"/>
</dbReference>
<organism evidence="5 7">
    <name type="scientific">Brevibacillus composti</name>
    <dbReference type="NCBI Taxonomy" id="2796470"/>
    <lineage>
        <taxon>Bacteria</taxon>
        <taxon>Bacillati</taxon>
        <taxon>Bacillota</taxon>
        <taxon>Bacilli</taxon>
        <taxon>Bacillales</taxon>
        <taxon>Paenibacillaceae</taxon>
        <taxon>Brevibacillus</taxon>
    </lineage>
</organism>
<keyword evidence="3 5" id="KW-0067">ATP-binding</keyword>
<dbReference type="KEGG" id="bcop:JD108_14400"/>
<proteinExistence type="predicted"/>
<dbReference type="PANTHER" id="PTHR42794:SF2">
    <property type="entry name" value="ABC TRANSPORTER ATP-BINDING PROTEIN"/>
    <property type="match status" value="1"/>
</dbReference>
<gene>
    <name evidence="5" type="ORF">JD108_14400</name>
    <name evidence="6" type="ORF">KDJ56_14345</name>
</gene>
<keyword evidence="2" id="KW-0547">Nucleotide-binding</keyword>
<sequence length="269" mass="29922">MTLHTSQVAVEIAGRMILEQIDLQVKPGAFVGVIGPNGSGKSTLLKTIYRVRKPDAGVVTLDGEDIYRLTPREAAQRMAVVRQESAAEFDFSVREIVMMGRTAHKRLFQSDTARDRELVETALARTGMQDFAERSFLSLSGGEKQRVMIARALAQEARLLVLDEPTNHLDIRYQLQIMEILKSLRLTVLAALHDLNIAAMYCDQLYVLCEGRIAAAGAPQDVLTPKLIREVFGVETEVFVHPRTQKMHIVYLAGIDQPAKEKKGEIPAV</sequence>
<accession>A0A7T5EI93</accession>
<dbReference type="EMBL" id="CP073708">
    <property type="protein sequence ID" value="QUO40183.1"/>
    <property type="molecule type" value="Genomic_DNA"/>
</dbReference>
<dbReference type="InterPro" id="IPR017871">
    <property type="entry name" value="ABC_transporter-like_CS"/>
</dbReference>
<dbReference type="CDD" id="cd03214">
    <property type="entry name" value="ABC_Iron-Siderophores_B12_Hemin"/>
    <property type="match status" value="1"/>
</dbReference>
<evidence type="ECO:0000256" key="3">
    <source>
        <dbReference type="ARBA" id="ARBA00022840"/>
    </source>
</evidence>
<evidence type="ECO:0000313" key="7">
    <source>
        <dbReference type="Proteomes" id="UP000595847"/>
    </source>
</evidence>
<dbReference type="EMBL" id="CP066308">
    <property type="protein sequence ID" value="QQE73105.1"/>
    <property type="molecule type" value="Genomic_DNA"/>
</dbReference>
<dbReference type="InterPro" id="IPR027417">
    <property type="entry name" value="P-loop_NTPase"/>
</dbReference>
<dbReference type="Proteomes" id="UP000595847">
    <property type="component" value="Chromosome"/>
</dbReference>
<keyword evidence="1" id="KW-0813">Transport</keyword>
<dbReference type="AlphaFoldDB" id="A0A7T5EI93"/>
<dbReference type="NCBIfam" id="NF010068">
    <property type="entry name" value="PRK13548.1"/>
    <property type="match status" value="1"/>
</dbReference>
<keyword evidence="8" id="KW-1185">Reference proteome</keyword>
<reference evidence="5 7" key="1">
    <citation type="submission" date="2020-12" db="EMBL/GenBank/DDBJ databases">
        <title>strain FJAT-54423T represents a novel species of the genus Brevibacillus.</title>
        <authorList>
            <person name="Tang R."/>
        </authorList>
    </citation>
    <scope>NUCLEOTIDE SEQUENCE [LARGE SCALE GENOMIC DNA]</scope>
    <source>
        <strain evidence="5 7">FJAT-54423</strain>
    </source>
</reference>
<name>A0A7T5EI93_9BACL</name>
<dbReference type="PANTHER" id="PTHR42794">
    <property type="entry name" value="HEMIN IMPORT ATP-BINDING PROTEIN HMUV"/>
    <property type="match status" value="1"/>
</dbReference>